<name>A0A4V5P8G9_MONMO</name>
<protein>
    <submittedName>
        <fullName evidence="2">Uncharacterized protein</fullName>
    </submittedName>
</protein>
<evidence type="ECO:0000313" key="2">
    <source>
        <dbReference type="EMBL" id="TKC43880.1"/>
    </source>
</evidence>
<evidence type="ECO:0000256" key="1">
    <source>
        <dbReference type="SAM" id="SignalP"/>
    </source>
</evidence>
<accession>A0A4V5P8G9</accession>
<feature type="chain" id="PRO_5020722087" evidence="1">
    <location>
        <begin position="24"/>
        <end position="277"/>
    </location>
</feature>
<organism evidence="2 3">
    <name type="scientific">Monodon monoceros</name>
    <name type="common">Narwhal</name>
    <name type="synonym">Ceratodon monodon</name>
    <dbReference type="NCBI Taxonomy" id="40151"/>
    <lineage>
        <taxon>Eukaryota</taxon>
        <taxon>Metazoa</taxon>
        <taxon>Chordata</taxon>
        <taxon>Craniata</taxon>
        <taxon>Vertebrata</taxon>
        <taxon>Euteleostomi</taxon>
        <taxon>Mammalia</taxon>
        <taxon>Eutheria</taxon>
        <taxon>Laurasiatheria</taxon>
        <taxon>Artiodactyla</taxon>
        <taxon>Whippomorpha</taxon>
        <taxon>Cetacea</taxon>
        <taxon>Odontoceti</taxon>
        <taxon>Monodontidae</taxon>
        <taxon>Monodon</taxon>
    </lineage>
</organism>
<reference evidence="3" key="1">
    <citation type="journal article" date="2019" name="IScience">
        <title>Narwhal Genome Reveals Long-Term Low Genetic Diversity despite Current Large Abundance Size.</title>
        <authorList>
            <person name="Westbury M.V."/>
            <person name="Petersen B."/>
            <person name="Garde E."/>
            <person name="Heide-Jorgensen M.P."/>
            <person name="Lorenzen E.D."/>
        </authorList>
    </citation>
    <scope>NUCLEOTIDE SEQUENCE [LARGE SCALE GENOMIC DNA]</scope>
</reference>
<proteinExistence type="predicted"/>
<dbReference type="Proteomes" id="UP000308365">
    <property type="component" value="Unassembled WGS sequence"/>
</dbReference>
<keyword evidence="1" id="KW-0732">Signal</keyword>
<evidence type="ECO:0000313" key="3">
    <source>
        <dbReference type="Proteomes" id="UP000308365"/>
    </source>
</evidence>
<dbReference type="AlphaFoldDB" id="A0A4V5P8G9"/>
<comment type="caution">
    <text evidence="2">The sequence shown here is derived from an EMBL/GenBank/DDBJ whole genome shotgun (WGS) entry which is preliminary data.</text>
</comment>
<sequence length="277" mass="30147">MMTTGGVALIRLWAGIWVRFTYHQLHFAATRLPHHQLQQQEVRRSDCVILMVHSLPVRSPWPIQAQAVLPGLPVVDFELMGSAQLMPGVWEWGGKTPAFFADATEGALLSTSVEVDLHGVSCGSCAGCQLDVLGGQGPGSHRLGCQRSAEAALPSAGSPAANTWTGSPGAGQLSELWFLLRPRLWPSAEGGQPGMWVQGCERKSIIEAGPEEVLPRGRSCEIFNTRMTQIHGKVYPKHSKKGQEQSCMYTLMAALKAYLHAIKHATEFLLADETNLE</sequence>
<feature type="signal peptide" evidence="1">
    <location>
        <begin position="1"/>
        <end position="23"/>
    </location>
</feature>
<dbReference type="EMBL" id="RWIC01000437">
    <property type="protein sequence ID" value="TKC43880.1"/>
    <property type="molecule type" value="Genomic_DNA"/>
</dbReference>
<gene>
    <name evidence="2" type="ORF">EI555_008531</name>
</gene>